<organism evidence="2 3">
    <name type="scientific">Rhamnella rubrinervis</name>
    <dbReference type="NCBI Taxonomy" id="2594499"/>
    <lineage>
        <taxon>Eukaryota</taxon>
        <taxon>Viridiplantae</taxon>
        <taxon>Streptophyta</taxon>
        <taxon>Embryophyta</taxon>
        <taxon>Tracheophyta</taxon>
        <taxon>Spermatophyta</taxon>
        <taxon>Magnoliopsida</taxon>
        <taxon>eudicotyledons</taxon>
        <taxon>Gunneridae</taxon>
        <taxon>Pentapetalae</taxon>
        <taxon>rosids</taxon>
        <taxon>fabids</taxon>
        <taxon>Rosales</taxon>
        <taxon>Rhamnaceae</taxon>
        <taxon>rhamnoid group</taxon>
        <taxon>Rhamneae</taxon>
        <taxon>Rhamnella</taxon>
    </lineage>
</organism>
<keyword evidence="3" id="KW-1185">Reference proteome</keyword>
<gene>
    <name evidence="2" type="ORF">FNV43_RR07330</name>
</gene>
<name>A0A8K0MMV3_9ROSA</name>
<sequence length="98" mass="10986">MSGVLIQPNVSIPSTRCGWNATYMRPPCGTIPMMTPHEDMDDDEYDIGYGTQRQIRFQGKKTSLTIEDSHEEESGRHADKDSHYGKGGCKDMAKMDAM</sequence>
<evidence type="ECO:0000256" key="1">
    <source>
        <dbReference type="SAM" id="MobiDB-lite"/>
    </source>
</evidence>
<dbReference type="EMBL" id="VOIH02000003">
    <property type="protein sequence ID" value="KAF3451235.1"/>
    <property type="molecule type" value="Genomic_DNA"/>
</dbReference>
<protein>
    <submittedName>
        <fullName evidence="2">Uncharacterized protein</fullName>
    </submittedName>
</protein>
<feature type="region of interest" description="Disordered" evidence="1">
    <location>
        <begin position="64"/>
        <end position="90"/>
    </location>
</feature>
<evidence type="ECO:0000313" key="3">
    <source>
        <dbReference type="Proteomes" id="UP000796880"/>
    </source>
</evidence>
<proteinExistence type="predicted"/>
<accession>A0A8K0MMV3</accession>
<dbReference type="Proteomes" id="UP000796880">
    <property type="component" value="Unassembled WGS sequence"/>
</dbReference>
<comment type="caution">
    <text evidence="2">The sequence shown here is derived from an EMBL/GenBank/DDBJ whole genome shotgun (WGS) entry which is preliminary data.</text>
</comment>
<dbReference type="AlphaFoldDB" id="A0A8K0MMV3"/>
<feature type="compositionally biased region" description="Basic and acidic residues" evidence="1">
    <location>
        <begin position="72"/>
        <end position="90"/>
    </location>
</feature>
<evidence type="ECO:0000313" key="2">
    <source>
        <dbReference type="EMBL" id="KAF3451235.1"/>
    </source>
</evidence>
<reference evidence="2" key="1">
    <citation type="submission" date="2020-03" db="EMBL/GenBank/DDBJ databases">
        <title>A high-quality chromosome-level genome assembly of a woody plant with both climbing and erect habits, Rhamnella rubrinervis.</title>
        <authorList>
            <person name="Lu Z."/>
            <person name="Yang Y."/>
            <person name="Zhu X."/>
            <person name="Sun Y."/>
        </authorList>
    </citation>
    <scope>NUCLEOTIDE SEQUENCE</scope>
    <source>
        <strain evidence="2">BYM</strain>
        <tissue evidence="2">Leaf</tissue>
    </source>
</reference>